<proteinExistence type="predicted"/>
<organism evidence="5 6">
    <name type="scientific">Aquitalea palustris</name>
    <dbReference type="NCBI Taxonomy" id="2480983"/>
    <lineage>
        <taxon>Bacteria</taxon>
        <taxon>Pseudomonadati</taxon>
        <taxon>Pseudomonadota</taxon>
        <taxon>Betaproteobacteria</taxon>
        <taxon>Neisseriales</taxon>
        <taxon>Chromobacteriaceae</taxon>
        <taxon>Aquitalea</taxon>
    </lineage>
</organism>
<comment type="caution">
    <text evidence="5">The sequence shown here is derived from an EMBL/GenBank/DDBJ whole genome shotgun (WGS) entry which is preliminary data.</text>
</comment>
<dbReference type="SMART" id="SM00850">
    <property type="entry name" value="LytTR"/>
    <property type="match status" value="1"/>
</dbReference>
<accession>A0A454JNC4</accession>
<dbReference type="Pfam" id="PF00072">
    <property type="entry name" value="Response_reg"/>
    <property type="match status" value="1"/>
</dbReference>
<feature type="domain" description="Response regulatory" evidence="3">
    <location>
        <begin position="8"/>
        <end position="121"/>
    </location>
</feature>
<dbReference type="EMBL" id="RFAR01000004">
    <property type="protein sequence ID" value="RMD01805.1"/>
    <property type="molecule type" value="Genomic_DNA"/>
</dbReference>
<dbReference type="Proteomes" id="UP000274139">
    <property type="component" value="Unassembled WGS sequence"/>
</dbReference>
<evidence type="ECO:0000256" key="2">
    <source>
        <dbReference type="PROSITE-ProRule" id="PRU00169"/>
    </source>
</evidence>
<keyword evidence="2" id="KW-0597">Phosphoprotein</keyword>
<evidence type="ECO:0000313" key="6">
    <source>
        <dbReference type="Proteomes" id="UP000274139"/>
    </source>
</evidence>
<feature type="domain" description="HTH LytTR-type" evidence="4">
    <location>
        <begin position="134"/>
        <end position="241"/>
    </location>
</feature>
<dbReference type="PANTHER" id="PTHR48111:SF3">
    <property type="entry name" value="TRANSCRIPTIONAL REGULATORY PROTEIN BTSR"/>
    <property type="match status" value="1"/>
</dbReference>
<dbReference type="Gene3D" id="2.40.50.1020">
    <property type="entry name" value="LytTr DNA-binding domain"/>
    <property type="match status" value="1"/>
</dbReference>
<dbReference type="OrthoDB" id="236568at2"/>
<dbReference type="GO" id="GO:0000156">
    <property type="term" value="F:phosphorelay response regulator activity"/>
    <property type="evidence" value="ECO:0007669"/>
    <property type="project" value="TreeGrafter"/>
</dbReference>
<dbReference type="GO" id="GO:0006355">
    <property type="term" value="P:regulation of DNA-templated transcription"/>
    <property type="evidence" value="ECO:0007669"/>
    <property type="project" value="TreeGrafter"/>
</dbReference>
<dbReference type="PROSITE" id="PS50930">
    <property type="entry name" value="HTH_LYTTR"/>
    <property type="match status" value="1"/>
</dbReference>
<dbReference type="Gene3D" id="3.40.50.2300">
    <property type="match status" value="1"/>
</dbReference>
<dbReference type="GO" id="GO:0000976">
    <property type="term" value="F:transcription cis-regulatory region binding"/>
    <property type="evidence" value="ECO:0007669"/>
    <property type="project" value="TreeGrafter"/>
</dbReference>
<protein>
    <submittedName>
        <fullName evidence="5">DNA-binding response regulator</fullName>
    </submittedName>
</protein>
<feature type="modified residue" description="4-aspartylphosphate" evidence="2">
    <location>
        <position position="58"/>
    </location>
</feature>
<sequence length="244" mass="27216">MGTVERLRVLVVDDEPLARERMVALVAQCGASAVAALGDAVAASDWLERHAADVLLLDISMPGINGVELARRLRQRPLSPQLIFTTAHEHYAVDAFELDAADYLLKPVRLERLRQALDKAARRRGGTPAIEAHFSVRHRDRLLNIPFSAVRYLKAEQKYVSLVTADGEYLLDDSLVALEQRLGDSVLRIHRNCLVMRHALQELLRIGNADEELWAVRLCGIAQPLAVSRRQLPAIRASLRQISS</sequence>
<dbReference type="AlphaFoldDB" id="A0A454JNC4"/>
<dbReference type="InterPro" id="IPR007492">
    <property type="entry name" value="LytTR_DNA-bd_dom"/>
</dbReference>
<keyword evidence="6" id="KW-1185">Reference proteome</keyword>
<evidence type="ECO:0000259" key="3">
    <source>
        <dbReference type="PROSITE" id="PS50110"/>
    </source>
</evidence>
<dbReference type="GO" id="GO:0005829">
    <property type="term" value="C:cytosol"/>
    <property type="evidence" value="ECO:0007669"/>
    <property type="project" value="TreeGrafter"/>
</dbReference>
<evidence type="ECO:0000256" key="1">
    <source>
        <dbReference type="ARBA" id="ARBA00023125"/>
    </source>
</evidence>
<dbReference type="RefSeq" id="WP_103523032.1">
    <property type="nucleotide sequence ID" value="NZ_JAIZDC010000005.1"/>
</dbReference>
<dbReference type="SMART" id="SM00448">
    <property type="entry name" value="REC"/>
    <property type="match status" value="1"/>
</dbReference>
<dbReference type="PANTHER" id="PTHR48111">
    <property type="entry name" value="REGULATOR OF RPOS"/>
    <property type="match status" value="1"/>
</dbReference>
<name>A0A454JNC4_9NEIS</name>
<dbReference type="GO" id="GO:0032993">
    <property type="term" value="C:protein-DNA complex"/>
    <property type="evidence" value="ECO:0007669"/>
    <property type="project" value="TreeGrafter"/>
</dbReference>
<dbReference type="InterPro" id="IPR011006">
    <property type="entry name" value="CheY-like_superfamily"/>
</dbReference>
<keyword evidence="1 5" id="KW-0238">DNA-binding</keyword>
<evidence type="ECO:0000313" key="5">
    <source>
        <dbReference type="EMBL" id="RMD01805.1"/>
    </source>
</evidence>
<reference evidence="5 6" key="1">
    <citation type="submission" date="2018-10" db="EMBL/GenBank/DDBJ databases">
        <title>Draft genome sequence of Aquitalea MWU14-2217 isolated from a wild cranberry bog in Provincetown, Massachusetts.</title>
        <authorList>
            <person name="Ebadzadsahrai G."/>
            <person name="Soby S."/>
        </authorList>
    </citation>
    <scope>NUCLEOTIDE SEQUENCE [LARGE SCALE GENOMIC DNA]</scope>
    <source>
        <strain evidence="5 6">MWU14-2217</strain>
    </source>
</reference>
<evidence type="ECO:0000259" key="4">
    <source>
        <dbReference type="PROSITE" id="PS50930"/>
    </source>
</evidence>
<dbReference type="PROSITE" id="PS50110">
    <property type="entry name" value="RESPONSE_REGULATORY"/>
    <property type="match status" value="1"/>
</dbReference>
<dbReference type="InterPro" id="IPR039420">
    <property type="entry name" value="WalR-like"/>
</dbReference>
<dbReference type="SUPFAM" id="SSF52172">
    <property type="entry name" value="CheY-like"/>
    <property type="match status" value="1"/>
</dbReference>
<dbReference type="Pfam" id="PF04397">
    <property type="entry name" value="LytTR"/>
    <property type="match status" value="1"/>
</dbReference>
<gene>
    <name evidence="5" type="ORF">EAY64_01630</name>
</gene>
<dbReference type="InterPro" id="IPR001789">
    <property type="entry name" value="Sig_transdc_resp-reg_receiver"/>
</dbReference>